<reference evidence="1" key="2">
    <citation type="submission" date="2012-12" db="EMBL/GenBank/DDBJ databases">
        <authorList>
            <person name="Gao Y.W."/>
            <person name="Fan S.T."/>
            <person name="Sun H.T."/>
            <person name="Wang Z."/>
            <person name="Gao X.L."/>
            <person name="Li Y.G."/>
            <person name="Wang T.C."/>
            <person name="Zhang K."/>
            <person name="Xu W.W."/>
            <person name="Yu Z.J."/>
            <person name="Xia X.Z."/>
        </authorList>
    </citation>
    <scope>NUCLEOTIDE SEQUENCE</scope>
    <source>
        <strain evidence="1">FR3</strain>
    </source>
</reference>
<proteinExistence type="predicted"/>
<name>A0A0J9XLA1_BRUMA</name>
<dbReference type="WormBase" id="Bm33">
    <property type="protein sequence ID" value="BM40077"/>
    <property type="gene ID" value="WBGene00220294"/>
</dbReference>
<dbReference type="AlphaFoldDB" id="A0A0J9XLA1"/>
<dbReference type="EMBL" id="LN854759">
    <property type="protein sequence ID" value="CDP90855.2"/>
    <property type="molecule type" value="Genomic_DNA"/>
</dbReference>
<gene>
    <name evidence="1 2" type="ORF">Bm33</name>
    <name evidence="1" type="ORF">BM_Bm33</name>
</gene>
<reference evidence="1" key="1">
    <citation type="journal article" date="2007" name="Science">
        <title>Draft genome of the filarial nematode parasite Brugia malayi.</title>
        <authorList>
            <person name="Ghedin E."/>
            <person name="Wang S."/>
            <person name="Spiro D."/>
            <person name="Caler E."/>
            <person name="Zhao Q."/>
            <person name="Crabtree J."/>
            <person name="Allen J.E."/>
            <person name="Delcher A.L."/>
            <person name="Guiliano D.B."/>
            <person name="Miranda-Saavedra D."/>
            <person name="Angiuoli S.V."/>
            <person name="Creasy T."/>
            <person name="Amedeo P."/>
            <person name="Haas B."/>
            <person name="El-Sayed N.M."/>
            <person name="Wortman J.R."/>
            <person name="Feldblyum T."/>
            <person name="Tallon L."/>
            <person name="Schatz M."/>
            <person name="Shumway M."/>
            <person name="Koo H."/>
            <person name="Salzberg S.L."/>
            <person name="Schobel S."/>
            <person name="Pertea M."/>
            <person name="Pop M."/>
            <person name="White O."/>
            <person name="Barton G.J."/>
            <person name="Carlow C.K."/>
            <person name="Crawford M.J."/>
            <person name="Daub J."/>
            <person name="Dimmic M.W."/>
            <person name="Estes C.F."/>
            <person name="Foster J.M."/>
            <person name="Ganatra M."/>
            <person name="Gregory W.F."/>
            <person name="Johnson N.M."/>
            <person name="Jin J."/>
            <person name="Komuniecki R."/>
            <person name="Korf I."/>
            <person name="Kumar S."/>
            <person name="Laney S."/>
            <person name="Li B.W."/>
            <person name="Li W."/>
            <person name="Lindblom T.H."/>
            <person name="Lustigman S."/>
            <person name="Ma D."/>
            <person name="Maina C.V."/>
            <person name="Martin D.M."/>
            <person name="McCarter J.P."/>
            <person name="McReynolds L."/>
            <person name="Mitreva M."/>
            <person name="Nutman T.B."/>
            <person name="Parkinson J."/>
            <person name="Peregrin-Alvarez J.M."/>
            <person name="Poole C."/>
            <person name="Ren Q."/>
            <person name="Saunders L."/>
            <person name="Sluder A.E."/>
            <person name="Smith K."/>
            <person name="Stanke M."/>
            <person name="Unnasch T.R."/>
            <person name="Ware J."/>
            <person name="Wei A.D."/>
            <person name="Weil G."/>
            <person name="Williams D.J."/>
            <person name="Zhang Y."/>
            <person name="Williams S.A."/>
            <person name="Fraser-Liggett C."/>
            <person name="Slatko B."/>
            <person name="Blaxter M.L."/>
            <person name="Scott A.L."/>
        </authorList>
    </citation>
    <scope>NUCLEOTIDE SEQUENCE</scope>
    <source>
        <strain evidence="1">FR3</strain>
    </source>
</reference>
<sequence>MAVLSWWSDLSDNFLEGQAVFSRMKLSNNSSR</sequence>
<evidence type="ECO:0000313" key="1">
    <source>
        <dbReference type="EMBL" id="CDP90855.2"/>
    </source>
</evidence>
<accession>A0A0J9XLA1</accession>
<protein>
    <submittedName>
        <fullName evidence="1">Bm33</fullName>
    </submittedName>
</protein>
<evidence type="ECO:0000313" key="2">
    <source>
        <dbReference type="WormBase" id="Bm33"/>
    </source>
</evidence>
<organism evidence="1">
    <name type="scientific">Brugia malayi</name>
    <name type="common">Filarial nematode worm</name>
    <dbReference type="NCBI Taxonomy" id="6279"/>
    <lineage>
        <taxon>Eukaryota</taxon>
        <taxon>Metazoa</taxon>
        <taxon>Ecdysozoa</taxon>
        <taxon>Nematoda</taxon>
        <taxon>Chromadorea</taxon>
        <taxon>Rhabditida</taxon>
        <taxon>Spirurina</taxon>
        <taxon>Spiruromorpha</taxon>
        <taxon>Filarioidea</taxon>
        <taxon>Onchocercidae</taxon>
        <taxon>Brugia</taxon>
    </lineage>
</organism>